<dbReference type="GO" id="GO:0007409">
    <property type="term" value="P:axonogenesis"/>
    <property type="evidence" value="ECO:0007669"/>
    <property type="project" value="TreeGrafter"/>
</dbReference>
<evidence type="ECO:0008006" key="8">
    <source>
        <dbReference type="Google" id="ProtNLM"/>
    </source>
</evidence>
<dbReference type="SUPFAM" id="SSF52058">
    <property type="entry name" value="L domain-like"/>
    <property type="match status" value="1"/>
</dbReference>
<gene>
    <name evidence="6" type="ORF">NTEN_LOCUS15448</name>
</gene>
<comment type="subcellular location">
    <subcellularLocation>
        <location evidence="1">Membrane</location>
        <topology evidence="1">Single-pass type I membrane protein</topology>
    </subcellularLocation>
</comment>
<evidence type="ECO:0000256" key="3">
    <source>
        <dbReference type="ARBA" id="ARBA00022729"/>
    </source>
</evidence>
<keyword evidence="3" id="KW-0732">Signal</keyword>
<evidence type="ECO:0000256" key="1">
    <source>
        <dbReference type="ARBA" id="ARBA00004479"/>
    </source>
</evidence>
<evidence type="ECO:0000256" key="5">
    <source>
        <dbReference type="ARBA" id="ARBA00023136"/>
    </source>
</evidence>
<evidence type="ECO:0000256" key="2">
    <source>
        <dbReference type="ARBA" id="ARBA00022692"/>
    </source>
</evidence>
<protein>
    <recommendedName>
        <fullName evidence="8">LRRCT domain-containing protein</fullName>
    </recommendedName>
</protein>
<keyword evidence="7" id="KW-1185">Reference proteome</keyword>
<feature type="non-terminal residue" evidence="6">
    <location>
        <position position="324"/>
    </location>
</feature>
<evidence type="ECO:0000313" key="6">
    <source>
        <dbReference type="EMBL" id="CAB0010404.1"/>
    </source>
</evidence>
<dbReference type="PANTHER" id="PTHR45773">
    <property type="entry name" value="SLIT AND NTRK-LIKE PROTEIN 4-RELATED"/>
    <property type="match status" value="1"/>
</dbReference>
<dbReference type="OrthoDB" id="6363818at2759"/>
<dbReference type="InterPro" id="IPR026906">
    <property type="entry name" value="LRR_5"/>
</dbReference>
<sequence length="324" mass="36487">MFPNMCVSKYGSTSNVRLLMLNSNPLHKIETSAFSGLTVVEHLILPSGIKIIEPDAFSGLDSVGLIKLPYMDLTALRPHTFRGLSHVHVLQIQDSDLGAIQPAAFEGMTHVSSLKLLNNKIDSIQELKFMSESKVKSLKIQGNHLLETPLQGSIFLDGLEHLSVVENHFPCDCHIHSLLEGPLANGSSGEFASKNYCISPLHFNGRTISSINVHNIGRCNDEILRDNWDAPARSVTVYNSWIGRNIFTVAIMCLIRHKISNQVNLDNTKMEQKNETVDRQSKIYMMSRRQDQLDVELDFWPVKQLLKSSHIYYFSFNSTLRVVP</sequence>
<evidence type="ECO:0000256" key="4">
    <source>
        <dbReference type="ARBA" id="ARBA00022989"/>
    </source>
</evidence>
<dbReference type="Gene3D" id="3.80.10.10">
    <property type="entry name" value="Ribonuclease Inhibitor"/>
    <property type="match status" value="1"/>
</dbReference>
<dbReference type="AlphaFoldDB" id="A0A6H5H4B3"/>
<accession>A0A6H5H4B3</accession>
<dbReference type="GO" id="GO:0051965">
    <property type="term" value="P:positive regulation of synapse assembly"/>
    <property type="evidence" value="ECO:0007669"/>
    <property type="project" value="TreeGrafter"/>
</dbReference>
<name>A0A6H5H4B3_9HEMI</name>
<dbReference type="EMBL" id="CADCXU010023025">
    <property type="protein sequence ID" value="CAB0010404.1"/>
    <property type="molecule type" value="Genomic_DNA"/>
</dbReference>
<proteinExistence type="predicted"/>
<reference evidence="6 7" key="1">
    <citation type="submission" date="2020-02" db="EMBL/GenBank/DDBJ databases">
        <authorList>
            <person name="Ferguson B K."/>
        </authorList>
    </citation>
    <scope>NUCLEOTIDE SEQUENCE [LARGE SCALE GENOMIC DNA]</scope>
</reference>
<dbReference type="InterPro" id="IPR032675">
    <property type="entry name" value="LRR_dom_sf"/>
</dbReference>
<keyword evidence="4" id="KW-1133">Transmembrane helix</keyword>
<dbReference type="GO" id="GO:0016020">
    <property type="term" value="C:membrane"/>
    <property type="evidence" value="ECO:0007669"/>
    <property type="project" value="UniProtKB-SubCell"/>
</dbReference>
<dbReference type="Pfam" id="PF13306">
    <property type="entry name" value="LRR_5"/>
    <property type="match status" value="1"/>
</dbReference>
<organism evidence="6 7">
    <name type="scientific">Nesidiocoris tenuis</name>
    <dbReference type="NCBI Taxonomy" id="355587"/>
    <lineage>
        <taxon>Eukaryota</taxon>
        <taxon>Metazoa</taxon>
        <taxon>Ecdysozoa</taxon>
        <taxon>Arthropoda</taxon>
        <taxon>Hexapoda</taxon>
        <taxon>Insecta</taxon>
        <taxon>Pterygota</taxon>
        <taxon>Neoptera</taxon>
        <taxon>Paraneoptera</taxon>
        <taxon>Hemiptera</taxon>
        <taxon>Heteroptera</taxon>
        <taxon>Panheteroptera</taxon>
        <taxon>Cimicomorpha</taxon>
        <taxon>Miridae</taxon>
        <taxon>Dicyphina</taxon>
        <taxon>Nesidiocoris</taxon>
    </lineage>
</organism>
<dbReference type="Proteomes" id="UP000479000">
    <property type="component" value="Unassembled WGS sequence"/>
</dbReference>
<dbReference type="PANTHER" id="PTHR45773:SF5">
    <property type="entry name" value="SLIT AND NTRK-LIKE PROTEIN 5"/>
    <property type="match status" value="1"/>
</dbReference>
<evidence type="ECO:0000313" key="7">
    <source>
        <dbReference type="Proteomes" id="UP000479000"/>
    </source>
</evidence>
<keyword evidence="2" id="KW-0812">Transmembrane</keyword>
<keyword evidence="5" id="KW-0472">Membrane</keyword>